<evidence type="ECO:0000256" key="1">
    <source>
        <dbReference type="ARBA" id="ARBA00009183"/>
    </source>
</evidence>
<evidence type="ECO:0008006" key="8">
    <source>
        <dbReference type="Google" id="ProtNLM"/>
    </source>
</evidence>
<dbReference type="InterPro" id="IPR000960">
    <property type="entry name" value="Flavin_mOase"/>
</dbReference>
<keyword evidence="2" id="KW-0285">Flavoprotein</keyword>
<evidence type="ECO:0000256" key="2">
    <source>
        <dbReference type="ARBA" id="ARBA00022630"/>
    </source>
</evidence>
<protein>
    <recommendedName>
        <fullName evidence="8">FAD/NAD(P)-binding domain-containing protein</fullName>
    </recommendedName>
</protein>
<evidence type="ECO:0000313" key="6">
    <source>
        <dbReference type="EMBL" id="KAL0960021.1"/>
    </source>
</evidence>
<keyword evidence="5" id="KW-0560">Oxidoreductase</keyword>
<evidence type="ECO:0000256" key="4">
    <source>
        <dbReference type="ARBA" id="ARBA00022857"/>
    </source>
</evidence>
<dbReference type="EMBL" id="JASNQZ010000002">
    <property type="protein sequence ID" value="KAL0960021.1"/>
    <property type="molecule type" value="Genomic_DNA"/>
</dbReference>
<dbReference type="InterPro" id="IPR050346">
    <property type="entry name" value="FMO-like"/>
</dbReference>
<dbReference type="Pfam" id="PF00743">
    <property type="entry name" value="FMO-like"/>
    <property type="match status" value="2"/>
</dbReference>
<name>A0ABR3JWW4_9AGAR</name>
<gene>
    <name evidence="6" type="ORF">HGRIS_011670</name>
</gene>
<comment type="caution">
    <text evidence="6">The sequence shown here is derived from an EMBL/GenBank/DDBJ whole genome shotgun (WGS) entry which is preliminary data.</text>
</comment>
<dbReference type="SUPFAM" id="SSF51905">
    <property type="entry name" value="FAD/NAD(P)-binding domain"/>
    <property type="match status" value="1"/>
</dbReference>
<keyword evidence="3" id="KW-0274">FAD</keyword>
<accession>A0ABR3JWW4</accession>
<dbReference type="Gene3D" id="3.50.50.60">
    <property type="entry name" value="FAD/NAD(P)-binding domain"/>
    <property type="match status" value="3"/>
</dbReference>
<dbReference type="Proteomes" id="UP001556367">
    <property type="component" value="Unassembled WGS sequence"/>
</dbReference>
<comment type="similarity">
    <text evidence="1">Belongs to the FMO family.</text>
</comment>
<sequence length="464" mass="51792">MTGVTDTTTICIIGAGPAGLAALKTLLDSSQCQQGEWIPTVFEGRSGLGGVWNPALPDINPPMTPLYDSMITNIPHPVMAYDSFPFPPSTPIFPPASTVLTYLNAYAACFNLLPHIRFSTTVVDVRWDKTINRWSVEVSTGERLFFDRVIVANGHFRVPRYPEIPGVETWLSSGHAMHSAWYRSPSEIGSAKSVLVVGAGPSGSDISAELRGRVKSVLHSVPGSTNQEGRSFSVKPRVVRLGPHGTVEFADGSMEYDVDLCIFATGYQFAFPFLSEAQLPTCVSPDSLELRRSTYHVYPLAMHIFPVSSEFPSTSLAFMGLLLRGTPLSLFEAQAHALVKVFQTPDSLDVARETEDILGRRRHLSTQFDVTGDPSAVAREWHRYTEHESFVYRDRLYEFAGWDRRVEAWEKEMWERKVELRDKWRKLVASGQSESWLDGVGISGRTEWVELLQRVLSMTDVAMR</sequence>
<organism evidence="6 7">
    <name type="scientific">Hohenbuehelia grisea</name>
    <dbReference type="NCBI Taxonomy" id="104357"/>
    <lineage>
        <taxon>Eukaryota</taxon>
        <taxon>Fungi</taxon>
        <taxon>Dikarya</taxon>
        <taxon>Basidiomycota</taxon>
        <taxon>Agaricomycotina</taxon>
        <taxon>Agaricomycetes</taxon>
        <taxon>Agaricomycetidae</taxon>
        <taxon>Agaricales</taxon>
        <taxon>Pleurotineae</taxon>
        <taxon>Pleurotaceae</taxon>
        <taxon>Hohenbuehelia</taxon>
    </lineage>
</organism>
<evidence type="ECO:0000256" key="3">
    <source>
        <dbReference type="ARBA" id="ARBA00022827"/>
    </source>
</evidence>
<dbReference type="InterPro" id="IPR036188">
    <property type="entry name" value="FAD/NAD-bd_sf"/>
</dbReference>
<dbReference type="InterPro" id="IPR020946">
    <property type="entry name" value="Flavin_mOase-like"/>
</dbReference>
<dbReference type="PRINTS" id="PR00370">
    <property type="entry name" value="FMOXYGENASE"/>
</dbReference>
<reference evidence="7" key="1">
    <citation type="submission" date="2024-06" db="EMBL/GenBank/DDBJ databases">
        <title>Multi-omics analyses provide insights into the biosynthesis of the anticancer antibiotic pleurotin in Hohenbuehelia grisea.</title>
        <authorList>
            <person name="Weaver J.A."/>
            <person name="Alberti F."/>
        </authorList>
    </citation>
    <scope>NUCLEOTIDE SEQUENCE [LARGE SCALE GENOMIC DNA]</scope>
    <source>
        <strain evidence="7">T-177</strain>
    </source>
</reference>
<keyword evidence="4" id="KW-0521">NADP</keyword>
<keyword evidence="7" id="KW-1185">Reference proteome</keyword>
<evidence type="ECO:0000313" key="7">
    <source>
        <dbReference type="Proteomes" id="UP001556367"/>
    </source>
</evidence>
<evidence type="ECO:0000256" key="5">
    <source>
        <dbReference type="ARBA" id="ARBA00023002"/>
    </source>
</evidence>
<dbReference type="PANTHER" id="PTHR23023">
    <property type="entry name" value="DIMETHYLANILINE MONOOXYGENASE"/>
    <property type="match status" value="1"/>
</dbReference>
<proteinExistence type="inferred from homology"/>